<dbReference type="InterPro" id="IPR038770">
    <property type="entry name" value="Na+/solute_symporter_sf"/>
</dbReference>
<feature type="transmembrane region" description="Helical" evidence="9">
    <location>
        <begin position="52"/>
        <end position="76"/>
    </location>
</feature>
<dbReference type="InterPro" id="IPR002657">
    <property type="entry name" value="BilAc:Na_symport/Acr3"/>
</dbReference>
<reference evidence="11" key="1">
    <citation type="journal article" date="2019" name="Int. J. Syst. Evol. Microbiol.">
        <title>The Global Catalogue of Microorganisms (GCM) 10K type strain sequencing project: providing services to taxonomists for standard genome sequencing and annotation.</title>
        <authorList>
            <consortium name="The Broad Institute Genomics Platform"/>
            <consortium name="The Broad Institute Genome Sequencing Center for Infectious Disease"/>
            <person name="Wu L."/>
            <person name="Ma J."/>
        </authorList>
    </citation>
    <scope>NUCLEOTIDE SEQUENCE [LARGE SCALE GENOMIC DNA]</scope>
    <source>
        <strain evidence="11">NBRC 112416</strain>
    </source>
</reference>
<keyword evidence="3 8" id="KW-0813">Transport</keyword>
<evidence type="ECO:0000256" key="6">
    <source>
        <dbReference type="ARBA" id="ARBA00022989"/>
    </source>
</evidence>
<feature type="transmembrane region" description="Helical" evidence="9">
    <location>
        <begin position="88"/>
        <end position="116"/>
    </location>
</feature>
<evidence type="ECO:0000256" key="2">
    <source>
        <dbReference type="ARBA" id="ARBA00010110"/>
    </source>
</evidence>
<evidence type="ECO:0000256" key="1">
    <source>
        <dbReference type="ARBA" id="ARBA00004651"/>
    </source>
</evidence>
<feature type="transmembrane region" description="Helical" evidence="9">
    <location>
        <begin position="227"/>
        <end position="251"/>
    </location>
</feature>
<dbReference type="PANTHER" id="PTHR43057:SF1">
    <property type="entry name" value="ARSENICAL-RESISTANCE PROTEIN 3"/>
    <property type="match status" value="1"/>
</dbReference>
<accession>A0ABQ5VZD8</accession>
<keyword evidence="6 8" id="KW-1133">Transmembrane helix</keyword>
<feature type="transmembrane region" description="Helical" evidence="9">
    <location>
        <begin position="193"/>
        <end position="215"/>
    </location>
</feature>
<keyword evidence="11" id="KW-1185">Reference proteome</keyword>
<feature type="transmembrane region" description="Helical" evidence="9">
    <location>
        <begin position="263"/>
        <end position="287"/>
    </location>
</feature>
<evidence type="ECO:0000256" key="3">
    <source>
        <dbReference type="ARBA" id="ARBA00022448"/>
    </source>
</evidence>
<proteinExistence type="inferred from homology"/>
<feature type="transmembrane region" description="Helical" evidence="9">
    <location>
        <begin position="294"/>
        <end position="320"/>
    </location>
</feature>
<evidence type="ECO:0000256" key="4">
    <source>
        <dbReference type="ARBA" id="ARBA00022475"/>
    </source>
</evidence>
<dbReference type="EMBL" id="BSNS01000002">
    <property type="protein sequence ID" value="GLQ52931.1"/>
    <property type="molecule type" value="Genomic_DNA"/>
</dbReference>
<feature type="transmembrane region" description="Helical" evidence="9">
    <location>
        <begin position="128"/>
        <end position="147"/>
    </location>
</feature>
<gene>
    <name evidence="10" type="ORF">GCM10010862_01890</name>
</gene>
<feature type="transmembrane region" description="Helical" evidence="9">
    <location>
        <begin position="21"/>
        <end position="40"/>
    </location>
</feature>
<dbReference type="RefSeq" id="WP_284338397.1">
    <property type="nucleotide sequence ID" value="NZ_BSNS01000002.1"/>
</dbReference>
<organism evidence="10 11">
    <name type="scientific">Devosia nitrariae</name>
    <dbReference type="NCBI Taxonomy" id="2071872"/>
    <lineage>
        <taxon>Bacteria</taxon>
        <taxon>Pseudomonadati</taxon>
        <taxon>Pseudomonadota</taxon>
        <taxon>Alphaproteobacteria</taxon>
        <taxon>Hyphomicrobiales</taxon>
        <taxon>Devosiaceae</taxon>
        <taxon>Devosia</taxon>
    </lineage>
</organism>
<dbReference type="NCBIfam" id="TIGR00832">
    <property type="entry name" value="acr3"/>
    <property type="match status" value="1"/>
</dbReference>
<feature type="transmembrane region" description="Helical" evidence="9">
    <location>
        <begin position="326"/>
        <end position="348"/>
    </location>
</feature>
<keyword evidence="4 8" id="KW-1003">Cell membrane</keyword>
<comment type="subcellular location">
    <subcellularLocation>
        <location evidence="1 8">Cell membrane</location>
        <topology evidence="1 8">Multi-pass membrane protein</topology>
    </subcellularLocation>
</comment>
<dbReference type="Gene3D" id="1.20.1530.20">
    <property type="match status" value="1"/>
</dbReference>
<protein>
    <submittedName>
        <fullName evidence="10">Arsenical-resistance protein</fullName>
    </submittedName>
</protein>
<evidence type="ECO:0000313" key="10">
    <source>
        <dbReference type="EMBL" id="GLQ52931.1"/>
    </source>
</evidence>
<evidence type="ECO:0000256" key="8">
    <source>
        <dbReference type="PIRNR" id="PIRNR005508"/>
    </source>
</evidence>
<evidence type="ECO:0000313" key="11">
    <source>
        <dbReference type="Proteomes" id="UP001156691"/>
    </source>
</evidence>
<dbReference type="PANTHER" id="PTHR43057">
    <property type="entry name" value="ARSENITE EFFLUX TRANSPORTER"/>
    <property type="match status" value="1"/>
</dbReference>
<evidence type="ECO:0000256" key="7">
    <source>
        <dbReference type="ARBA" id="ARBA00023136"/>
    </source>
</evidence>
<keyword evidence="7 8" id="KW-0472">Membrane</keyword>
<dbReference type="InterPro" id="IPR004706">
    <property type="entry name" value="Arsenical-R_Acr3"/>
</dbReference>
<keyword evidence="5 8" id="KW-0812">Transmembrane</keyword>
<comment type="similarity">
    <text evidence="2 8">Belongs to the arsenical resistance-3 (ACR3) (TC 2.A.59) family.</text>
</comment>
<evidence type="ECO:0000256" key="9">
    <source>
        <dbReference type="SAM" id="Phobius"/>
    </source>
</evidence>
<dbReference type="Pfam" id="PF01758">
    <property type="entry name" value="SBF"/>
    <property type="match status" value="1"/>
</dbReference>
<comment type="caution">
    <text evidence="10">The sequence shown here is derived from an EMBL/GenBank/DDBJ whole genome shotgun (WGS) entry which is preliminary data.</text>
</comment>
<name>A0ABQ5VZD8_9HYPH</name>
<sequence length="357" mass="37955">MTHIDTALPAAPAGIGPFEKWLSLWVALAMAVGLVLGNMLPELFQTLAALEYASVNFPVAVLIWAMVYPMMVAVDFSSLSHIAERPKGLVLTVVVNWLVKPFTMAALGVLFFNVVFAPFITPADAQQYIAGLILLGAAPCTAMVFVWSQLTRGDATYTLVQVSLNDVIMIFAFAPIVALLLGVTDIVVPWGTLLLSVGLYVVIPLAAGMLTRVWLTHGVRAQDQDRVVSHFTGAVKPFSIVGLLATVGLLFGFQGQVILDQPLVIGMIAVPLLIQSYGIFALAYGAAWAWKVPFAIAAPCALIGTSNFFELAVAVAISIFGLNSGAALATVVGVLVEVPVMLSLVAFANRTRDRFPA</sequence>
<evidence type="ECO:0000256" key="5">
    <source>
        <dbReference type="ARBA" id="ARBA00022692"/>
    </source>
</evidence>
<dbReference type="Proteomes" id="UP001156691">
    <property type="component" value="Unassembled WGS sequence"/>
</dbReference>
<feature type="transmembrane region" description="Helical" evidence="9">
    <location>
        <begin position="167"/>
        <end position="187"/>
    </location>
</feature>
<dbReference type="PIRSF" id="PIRSF005508">
    <property type="entry name" value="Acr3"/>
    <property type="match status" value="1"/>
</dbReference>